<keyword evidence="7" id="KW-0732">Signal</keyword>
<dbReference type="Pfam" id="PF00143">
    <property type="entry name" value="Interferon"/>
    <property type="match status" value="4"/>
</dbReference>
<evidence type="ECO:0000313" key="9">
    <source>
        <dbReference type="Proteomes" id="UP000830375"/>
    </source>
</evidence>
<organism evidence="8 9">
    <name type="scientific">Labeo rohita</name>
    <name type="common">Indian major carp</name>
    <name type="synonym">Cyprinus rohita</name>
    <dbReference type="NCBI Taxonomy" id="84645"/>
    <lineage>
        <taxon>Eukaryota</taxon>
        <taxon>Metazoa</taxon>
        <taxon>Chordata</taxon>
        <taxon>Craniata</taxon>
        <taxon>Vertebrata</taxon>
        <taxon>Euteleostomi</taxon>
        <taxon>Actinopterygii</taxon>
        <taxon>Neopterygii</taxon>
        <taxon>Teleostei</taxon>
        <taxon>Ostariophysi</taxon>
        <taxon>Cypriniformes</taxon>
        <taxon>Cyprinidae</taxon>
        <taxon>Labeoninae</taxon>
        <taxon>Labeonini</taxon>
        <taxon>Labeo</taxon>
    </lineage>
</organism>
<evidence type="ECO:0000313" key="8">
    <source>
        <dbReference type="EMBL" id="KAI2666458.1"/>
    </source>
</evidence>
<feature type="signal peptide" evidence="7">
    <location>
        <begin position="1"/>
        <end position="20"/>
    </location>
</feature>
<comment type="subcellular location">
    <subcellularLocation>
        <location evidence="1">Secreted</location>
    </subcellularLocation>
</comment>
<accession>A0ABQ8MUE9</accession>
<evidence type="ECO:0000256" key="4">
    <source>
        <dbReference type="ARBA" id="ARBA00023118"/>
    </source>
</evidence>
<reference evidence="8 9" key="1">
    <citation type="submission" date="2022-01" db="EMBL/GenBank/DDBJ databases">
        <title>A high-quality chromosome-level genome assembly of rohu carp, Labeo rohita.</title>
        <authorList>
            <person name="Arick M.A. II"/>
            <person name="Hsu C.-Y."/>
            <person name="Magbanua Z."/>
            <person name="Pechanova O."/>
            <person name="Grover C."/>
            <person name="Miller E."/>
            <person name="Thrash A."/>
            <person name="Ezzel L."/>
            <person name="Alam S."/>
            <person name="Benzie J."/>
            <person name="Hamilton M."/>
            <person name="Karsi A."/>
            <person name="Lawrence M.L."/>
            <person name="Peterson D.G."/>
        </authorList>
    </citation>
    <scope>NUCLEOTIDE SEQUENCE [LARGE SCALE GENOMIC DNA]</scope>
    <source>
        <strain evidence="9">BAU-BD-2019</strain>
        <tissue evidence="8">Blood</tissue>
    </source>
</reference>
<dbReference type="InterPro" id="IPR009079">
    <property type="entry name" value="4_helix_cytokine-like_core"/>
</dbReference>
<dbReference type="PANTHER" id="PTHR11691:SF62">
    <property type="entry name" value="INTERFERON PHI 2-RELATED"/>
    <property type="match status" value="1"/>
</dbReference>
<keyword evidence="3" id="KW-0964">Secreted</keyword>
<dbReference type="Proteomes" id="UP000830375">
    <property type="component" value="Unassembled WGS sequence"/>
</dbReference>
<keyword evidence="4 6" id="KW-0051">Antiviral defense</keyword>
<proteinExistence type="inferred from homology"/>
<comment type="similarity">
    <text evidence="6">Belongs to the alpha/beta interferon family.</text>
</comment>
<dbReference type="PANTHER" id="PTHR11691">
    <property type="entry name" value="TYPE I INTERFERON"/>
    <property type="match status" value="1"/>
</dbReference>
<dbReference type="InterPro" id="IPR000471">
    <property type="entry name" value="Interferon_alpha/beta/delta"/>
</dbReference>
<protein>
    <submittedName>
        <fullName evidence="8">Interferon alpha-13</fullName>
    </submittedName>
</protein>
<evidence type="ECO:0000256" key="3">
    <source>
        <dbReference type="ARBA" id="ARBA00022525"/>
    </source>
</evidence>
<name>A0ABQ8MUE9_LABRO</name>
<sequence>MDLHRVALLCTFFCFAQVWSRPTNCILREDLLKRSYTVIETAGGLFPVQCLDENVVIPFPQNAFESDNTDQVTGVEKSVYQTLENINALFEKFEDYTGPDQRFTENWNEFRGLVYRQIKESKCIKSEAAQDFPSREASLKVYFETITSTLKEKDFSYCAWEIVRKEILHTLKFVLDVNSNASVRMDLHRVALLCTFFCFAQVWSRPTNCILREDLLKRSYTVIETAGGLFPVQCLDENVVIPFPQNAFESDNTDQVTGVEKSVYQTLENINALFEKFEDYTGPDQRFTENWNEFRGLVYRQIKESKCIKSEAAQDFPSREASLKVYFETITSTLKEKDFSYCAWEIVRKEILHTLKFILDVNSNASVRMDLHRVALLCTFFCFAQVWSRPTNCILREDLLKRSYTVIETAGGLFPVQCLDENVVIPFPQNAFESDNTDQVTGVEKSVYQTLENINALFEKFEDYTGPDQRFTENWNEFRGLVYRQIKESKCIKSEAAQDFPSREASLKVYFETITSTLKEKDFSYCAWEIVRKEILHTLKFILDVNSNPRHLSEWTFIVWPCCAPFSALRRCGQGQQTASFVTGVEKAIYQTLENIDALFESYSDPDREAEKWNEFRGLVYRQIVDSKCIMNKSEAAQDFPSREASLKVYFKTITSTLKEKDFSYCAWEIVRKEILCTLKFILDHNSDIIL</sequence>
<evidence type="ECO:0000256" key="5">
    <source>
        <dbReference type="ARBA" id="ARBA00023157"/>
    </source>
</evidence>
<dbReference type="SUPFAM" id="SSF47266">
    <property type="entry name" value="4-helical cytokines"/>
    <property type="match status" value="4"/>
</dbReference>
<dbReference type="EMBL" id="JACTAM010000003">
    <property type="protein sequence ID" value="KAI2666458.1"/>
    <property type="molecule type" value="Genomic_DNA"/>
</dbReference>
<gene>
    <name evidence="8" type="ORF">H4Q32_010332</name>
</gene>
<dbReference type="Gene3D" id="1.20.1250.10">
    <property type="match status" value="4"/>
</dbReference>
<keyword evidence="5" id="KW-1015">Disulfide bond</keyword>
<dbReference type="SMART" id="SM00076">
    <property type="entry name" value="IFabd"/>
    <property type="match status" value="1"/>
</dbReference>
<evidence type="ECO:0000256" key="2">
    <source>
        <dbReference type="ARBA" id="ARBA00022514"/>
    </source>
</evidence>
<evidence type="ECO:0000256" key="7">
    <source>
        <dbReference type="SAM" id="SignalP"/>
    </source>
</evidence>
<feature type="chain" id="PRO_5047323382" evidence="7">
    <location>
        <begin position="21"/>
        <end position="691"/>
    </location>
</feature>
<keyword evidence="2 6" id="KW-0202">Cytokine</keyword>
<keyword evidence="9" id="KW-1185">Reference proteome</keyword>
<evidence type="ECO:0000256" key="1">
    <source>
        <dbReference type="ARBA" id="ARBA00004613"/>
    </source>
</evidence>
<comment type="caution">
    <text evidence="8">The sequence shown here is derived from an EMBL/GenBank/DDBJ whole genome shotgun (WGS) entry which is preliminary data.</text>
</comment>
<evidence type="ECO:0000256" key="6">
    <source>
        <dbReference type="RuleBase" id="RU000436"/>
    </source>
</evidence>